<feature type="domain" description="GRF-type" evidence="5">
    <location>
        <begin position="74"/>
        <end position="116"/>
    </location>
</feature>
<dbReference type="Proteomes" id="UP001642464">
    <property type="component" value="Unassembled WGS sequence"/>
</dbReference>
<dbReference type="EMBL" id="CAXAMM010031779">
    <property type="protein sequence ID" value="CAK9068662.1"/>
    <property type="molecule type" value="Genomic_DNA"/>
</dbReference>
<dbReference type="PROSITE" id="PS51999">
    <property type="entry name" value="ZF_GRF"/>
    <property type="match status" value="1"/>
</dbReference>
<evidence type="ECO:0000256" key="4">
    <source>
        <dbReference type="PROSITE-ProRule" id="PRU01343"/>
    </source>
</evidence>
<dbReference type="Pfam" id="PF06839">
    <property type="entry name" value="Zn_ribbon_GRF"/>
    <property type="match status" value="1"/>
</dbReference>
<comment type="caution">
    <text evidence="6">The sequence shown here is derived from an EMBL/GenBank/DDBJ whole genome shotgun (WGS) entry which is preliminary data.</text>
</comment>
<name>A0ABP0NZP6_9DINO</name>
<evidence type="ECO:0000256" key="2">
    <source>
        <dbReference type="ARBA" id="ARBA00022771"/>
    </source>
</evidence>
<accession>A0ABP0NZP6</accession>
<reference evidence="6 7" key="1">
    <citation type="submission" date="2024-02" db="EMBL/GenBank/DDBJ databases">
        <authorList>
            <person name="Chen Y."/>
            <person name="Shah S."/>
            <person name="Dougan E. K."/>
            <person name="Thang M."/>
            <person name="Chan C."/>
        </authorList>
    </citation>
    <scope>NUCLEOTIDE SEQUENCE [LARGE SCALE GENOMIC DNA]</scope>
</reference>
<keyword evidence="3" id="KW-0862">Zinc</keyword>
<dbReference type="InterPro" id="IPR010666">
    <property type="entry name" value="Znf_GRF"/>
</dbReference>
<evidence type="ECO:0000313" key="6">
    <source>
        <dbReference type="EMBL" id="CAK9068662.1"/>
    </source>
</evidence>
<evidence type="ECO:0000259" key="5">
    <source>
        <dbReference type="PROSITE" id="PS51999"/>
    </source>
</evidence>
<gene>
    <name evidence="6" type="ORF">SCF082_LOCUS34532</name>
</gene>
<organism evidence="6 7">
    <name type="scientific">Durusdinium trenchii</name>
    <dbReference type="NCBI Taxonomy" id="1381693"/>
    <lineage>
        <taxon>Eukaryota</taxon>
        <taxon>Sar</taxon>
        <taxon>Alveolata</taxon>
        <taxon>Dinophyceae</taxon>
        <taxon>Suessiales</taxon>
        <taxon>Symbiodiniaceae</taxon>
        <taxon>Durusdinium</taxon>
    </lineage>
</organism>
<dbReference type="InterPro" id="IPR056444">
    <property type="entry name" value="Zn_ribbon_GRF_2"/>
</dbReference>
<evidence type="ECO:0000313" key="7">
    <source>
        <dbReference type="Proteomes" id="UP001642464"/>
    </source>
</evidence>
<sequence length="526" mass="59127">MFGSSAKSLRPNLRQMPNMSAPLCHCDPPESAVKRVAGMNSKHQGREYWSCPSCDFFQWIDHGGTTLSAAGPLCRCGHPSALKMTRKDGPTRGREFWSCASTGNCGCNFFQWESSDWEGSQEPLTVENNCKKCRRAVQVLVVGENNQNGNAGRKYYKCNACSNFEFLTAAKPQAPPSACTPGSAEYVVDEMTRRQLQRLFDIPYGTTTGVGRDQQEVSSPYDYLKVECAWRVRNPQREKRFEEFLRKLPKLDKDAMVKSKLFETQGALLSKPLNASKNEMLLLHGTKPNHLYNILFEGLDPHLSEDGIFGKGSYLAEDAAKVDQYLTKDPEWKGHAPGHELCALHKKLYDRNVKHATDVYYALVCRTALGELAVTKDGTTCVESGKAIFEDRRRKTLKQGKTSILAELGKKIRRFREFVVLDPAALSIEFLVALKRVRHYCDCGQTAVQRTVTNGLPENFGRDILFCPLGRADGCGFIHMLPQCYCGRAAEVADKRNGEKYFRCGKRCCGFKDWNFPGQSKRSRRG</sequence>
<keyword evidence="1" id="KW-0479">Metal-binding</keyword>
<keyword evidence="2 4" id="KW-0863">Zinc-finger</keyword>
<evidence type="ECO:0000256" key="1">
    <source>
        <dbReference type="ARBA" id="ARBA00022723"/>
    </source>
</evidence>
<dbReference type="InterPro" id="IPR012317">
    <property type="entry name" value="Poly(ADP-ribose)pol_cat_dom"/>
</dbReference>
<dbReference type="Pfam" id="PF00644">
    <property type="entry name" value="PARP"/>
    <property type="match status" value="1"/>
</dbReference>
<evidence type="ECO:0000256" key="3">
    <source>
        <dbReference type="ARBA" id="ARBA00022833"/>
    </source>
</evidence>
<dbReference type="Gene3D" id="3.90.228.10">
    <property type="match status" value="1"/>
</dbReference>
<protein>
    <submittedName>
        <fullName evidence="6">Endonuclease 8-like 3 (DNA glycosylase FPG2) (DNA glycosylase/AP lyase Neil3) (Endonuclease VIII-like 3) (Nei-like protein 3)</fullName>
    </submittedName>
</protein>
<dbReference type="Pfam" id="PF23549">
    <property type="entry name" value="Zn_ribbon_GRF_2"/>
    <property type="match status" value="1"/>
</dbReference>
<dbReference type="SUPFAM" id="SSF56399">
    <property type="entry name" value="ADP-ribosylation"/>
    <property type="match status" value="1"/>
</dbReference>
<proteinExistence type="predicted"/>
<keyword evidence="7" id="KW-1185">Reference proteome</keyword>